<evidence type="ECO:0000256" key="4">
    <source>
        <dbReference type="SAM" id="Phobius"/>
    </source>
</evidence>
<dbReference type="SUPFAM" id="SSF103473">
    <property type="entry name" value="MFS general substrate transporter"/>
    <property type="match status" value="1"/>
</dbReference>
<evidence type="ECO:0000313" key="5">
    <source>
        <dbReference type="EMBL" id="PVE47315.1"/>
    </source>
</evidence>
<feature type="transmembrane region" description="Helical" evidence="4">
    <location>
        <begin position="358"/>
        <end position="390"/>
    </location>
</feature>
<comment type="caution">
    <text evidence="5">The sequence shown here is derived from an EMBL/GenBank/DDBJ whole genome shotgun (WGS) entry which is preliminary data.</text>
</comment>
<feature type="transmembrane region" description="Helical" evidence="4">
    <location>
        <begin position="149"/>
        <end position="167"/>
    </location>
</feature>
<evidence type="ECO:0000256" key="1">
    <source>
        <dbReference type="ARBA" id="ARBA00022692"/>
    </source>
</evidence>
<dbReference type="EMBL" id="QDDR01000005">
    <property type="protein sequence ID" value="PVE47315.1"/>
    <property type="molecule type" value="Genomic_DNA"/>
</dbReference>
<dbReference type="OrthoDB" id="9808182at2"/>
<reference evidence="5 6" key="1">
    <citation type="journal article" date="2011" name="Syst. Appl. Microbiol.">
        <title>Defluviimonas denitrificans gen. nov., sp. nov., and Pararhodobacter aggregans gen. nov., sp. nov., non-phototrophic Rhodobacteraceae from the biofilter of a marine aquaculture.</title>
        <authorList>
            <person name="Foesel B.U."/>
            <person name="Drake H.L."/>
            <person name="Schramm A."/>
        </authorList>
    </citation>
    <scope>NUCLEOTIDE SEQUENCE [LARGE SCALE GENOMIC DNA]</scope>
    <source>
        <strain evidence="5 6">D1-19</strain>
    </source>
</reference>
<protein>
    <submittedName>
        <fullName evidence="5">MFS transporter</fullName>
    </submittedName>
</protein>
<feature type="transmembrane region" description="Helical" evidence="4">
    <location>
        <begin position="111"/>
        <end position="137"/>
    </location>
</feature>
<dbReference type="InterPro" id="IPR036259">
    <property type="entry name" value="MFS_trans_sf"/>
</dbReference>
<dbReference type="GO" id="GO:0022857">
    <property type="term" value="F:transmembrane transporter activity"/>
    <property type="evidence" value="ECO:0007669"/>
    <property type="project" value="InterPro"/>
</dbReference>
<name>A0A2T7URD3_9RHOB</name>
<feature type="transmembrane region" description="Helical" evidence="4">
    <location>
        <begin position="173"/>
        <end position="192"/>
    </location>
</feature>
<evidence type="ECO:0000313" key="6">
    <source>
        <dbReference type="Proteomes" id="UP000244810"/>
    </source>
</evidence>
<accession>A0A2T7URD3</accession>
<dbReference type="Gene3D" id="1.20.1250.20">
    <property type="entry name" value="MFS general substrate transporter like domains"/>
    <property type="match status" value="1"/>
</dbReference>
<proteinExistence type="predicted"/>
<dbReference type="InterPro" id="IPR011701">
    <property type="entry name" value="MFS"/>
</dbReference>
<dbReference type="Pfam" id="PF07690">
    <property type="entry name" value="MFS_1"/>
    <property type="match status" value="1"/>
</dbReference>
<keyword evidence="3 4" id="KW-0472">Membrane</keyword>
<dbReference type="RefSeq" id="WP_107753567.1">
    <property type="nucleotide sequence ID" value="NZ_QBKF01000010.1"/>
</dbReference>
<gene>
    <name evidence="5" type="ORF">DDE23_10700</name>
</gene>
<dbReference type="AlphaFoldDB" id="A0A2T7URD3"/>
<feature type="transmembrane region" description="Helical" evidence="4">
    <location>
        <begin position="61"/>
        <end position="80"/>
    </location>
</feature>
<evidence type="ECO:0000256" key="3">
    <source>
        <dbReference type="ARBA" id="ARBA00023136"/>
    </source>
</evidence>
<feature type="transmembrane region" description="Helical" evidence="4">
    <location>
        <begin position="311"/>
        <end position="337"/>
    </location>
</feature>
<feature type="transmembrane region" description="Helical" evidence="4">
    <location>
        <begin position="26"/>
        <end position="49"/>
    </location>
</feature>
<feature type="transmembrane region" description="Helical" evidence="4">
    <location>
        <begin position="223"/>
        <end position="246"/>
    </location>
</feature>
<keyword evidence="1 4" id="KW-0812">Transmembrane</keyword>
<keyword evidence="6" id="KW-1185">Reference proteome</keyword>
<feature type="transmembrane region" description="Helical" evidence="4">
    <location>
        <begin position="87"/>
        <end position="105"/>
    </location>
</feature>
<organism evidence="5 6">
    <name type="scientific">Pararhodobacter aggregans</name>
    <dbReference type="NCBI Taxonomy" id="404875"/>
    <lineage>
        <taxon>Bacteria</taxon>
        <taxon>Pseudomonadati</taxon>
        <taxon>Pseudomonadota</taxon>
        <taxon>Alphaproteobacteria</taxon>
        <taxon>Rhodobacterales</taxon>
        <taxon>Paracoccaceae</taxon>
        <taxon>Pararhodobacter</taxon>
    </lineage>
</organism>
<sequence>MFERSIPEWLRHPPEAAARKPGAKAFATLSGIEAMIRGTLLSVFPLAMYQALGDAGAVSRVYFVIGLASLTLGLLLPWVNRAVPRRWLYTFGAMMYLVGGTLGAMGGMMIVAALAACTLATVTCFICLNAYVLDYVAKNDLGKTETLRMFYSALSWSAGPVTGVALMKLWAPLPFILAASFALVQIAVFWWLRLGNGKLIQKAKGAAPNPLAFLGRFFAQPRLIAGWLFAVIRSCGWWGYIVYLPIYAIEHGLWEELGGVLVSVTNAFLFITPLMLRWVQRRTVRVAVRTGFFCASFGFLVAAVLPVAELAVASLFLASAFLVLLDIAGGLPFLMAVKPSERTEMAAVYSSFRDVSGIMTPGIGALILLVAPIQGIFGAVGLALGAMFVLSGRLHPMLGVTPAERGRRAV</sequence>
<keyword evidence="2 4" id="KW-1133">Transmembrane helix</keyword>
<evidence type="ECO:0000256" key="2">
    <source>
        <dbReference type="ARBA" id="ARBA00022989"/>
    </source>
</evidence>
<feature type="transmembrane region" description="Helical" evidence="4">
    <location>
        <begin position="286"/>
        <end position="305"/>
    </location>
</feature>
<dbReference type="Proteomes" id="UP000244810">
    <property type="component" value="Unassembled WGS sequence"/>
</dbReference>
<feature type="transmembrane region" description="Helical" evidence="4">
    <location>
        <begin position="258"/>
        <end position="279"/>
    </location>
</feature>